<gene>
    <name evidence="15" type="primary">pyrK</name>
    <name evidence="19" type="ORF">RT41_GL000781</name>
</gene>
<dbReference type="InterPro" id="IPR037117">
    <property type="entry name" value="Dihydroorotate_DH_ele_sf"/>
</dbReference>
<dbReference type="SUPFAM" id="SSF52343">
    <property type="entry name" value="Ferredoxin reductase-like, C-terminal NADP-linked domain"/>
    <property type="match status" value="1"/>
</dbReference>
<keyword evidence="9 15" id="KW-0665">Pyrimidine biosynthesis</keyword>
<dbReference type="STRING" id="1291764.GCA_001311235_01092"/>
<evidence type="ECO:0000256" key="16">
    <source>
        <dbReference type="PIRSR" id="PIRSR006816-1"/>
    </source>
</evidence>
<organism evidence="19 20">
    <name type="scientific">Lactococcus fujiensis JCM 16395</name>
    <dbReference type="NCBI Taxonomy" id="1291764"/>
    <lineage>
        <taxon>Bacteria</taxon>
        <taxon>Bacillati</taxon>
        <taxon>Bacillota</taxon>
        <taxon>Bacilli</taxon>
        <taxon>Lactobacillales</taxon>
        <taxon>Streptococcaceae</taxon>
        <taxon>Lactococcus</taxon>
    </lineage>
</organism>
<dbReference type="NCBIfam" id="NF000797">
    <property type="entry name" value="PRK00054.1-2"/>
    <property type="match status" value="1"/>
</dbReference>
<comment type="cofactor">
    <cofactor evidence="15 16">
        <name>FAD</name>
        <dbReference type="ChEBI" id="CHEBI:57692"/>
    </cofactor>
    <text evidence="15 16">Binds 1 FAD per subunit.</text>
</comment>
<evidence type="ECO:0000256" key="17">
    <source>
        <dbReference type="PIRSR" id="PIRSR006816-2"/>
    </source>
</evidence>
<dbReference type="InterPro" id="IPR017927">
    <property type="entry name" value="FAD-bd_FR_type"/>
</dbReference>
<evidence type="ECO:0000256" key="13">
    <source>
        <dbReference type="ARBA" id="ARBA00069792"/>
    </source>
</evidence>
<dbReference type="Gene3D" id="3.40.50.80">
    <property type="entry name" value="Nucleotide-binding domain of ferredoxin-NADP reductase (FNR) module"/>
    <property type="match status" value="1"/>
</dbReference>
<keyword evidence="4 15" id="KW-0813">Transport</keyword>
<evidence type="ECO:0000313" key="20">
    <source>
        <dbReference type="Proteomes" id="UP000218181"/>
    </source>
</evidence>
<feature type="binding site" evidence="15 17">
    <location>
        <position position="234"/>
    </location>
    <ligand>
        <name>[2Fe-2S] cluster</name>
        <dbReference type="ChEBI" id="CHEBI:190135"/>
    </ligand>
</feature>
<reference evidence="19 20" key="1">
    <citation type="submission" date="2014-12" db="EMBL/GenBank/DDBJ databases">
        <title>Draft genome sequences of 10 type strains of Lactococcus.</title>
        <authorList>
            <person name="Sun Z."/>
            <person name="Zhong Z."/>
            <person name="Liu W."/>
            <person name="Zhang W."/>
            <person name="Zhang H."/>
        </authorList>
    </citation>
    <scope>NUCLEOTIDE SEQUENCE [LARGE SCALE GENOMIC DNA]</scope>
    <source>
        <strain evidence="19 20">JCM 16395</strain>
    </source>
</reference>
<accession>A0A2A5RNR4</accession>
<evidence type="ECO:0000256" key="7">
    <source>
        <dbReference type="ARBA" id="ARBA00022723"/>
    </source>
</evidence>
<evidence type="ECO:0000256" key="1">
    <source>
        <dbReference type="ARBA" id="ARBA00004715"/>
    </source>
</evidence>
<dbReference type="RefSeq" id="WP_096817194.1">
    <property type="nucleotide sequence ID" value="NZ_JXJU01000002.1"/>
</dbReference>
<dbReference type="Gene3D" id="2.10.240.10">
    <property type="entry name" value="Dihydroorotate dehydrogenase, electron transfer subunit"/>
    <property type="match status" value="1"/>
</dbReference>
<dbReference type="PROSITE" id="PS51384">
    <property type="entry name" value="FAD_FR"/>
    <property type="match status" value="1"/>
</dbReference>
<evidence type="ECO:0000313" key="19">
    <source>
        <dbReference type="EMBL" id="PCS00991.1"/>
    </source>
</evidence>
<comment type="caution">
    <text evidence="19">The sequence shown here is derived from an EMBL/GenBank/DDBJ whole genome shotgun (WGS) entry which is preliminary data.</text>
</comment>
<name>A0A2A5RNR4_9LACT</name>
<feature type="binding site" evidence="15 17">
    <location>
        <position position="253"/>
    </location>
    <ligand>
        <name>[2Fe-2S] cluster</name>
        <dbReference type="ChEBI" id="CHEBI:190135"/>
    </ligand>
</feature>
<evidence type="ECO:0000256" key="4">
    <source>
        <dbReference type="ARBA" id="ARBA00022448"/>
    </source>
</evidence>
<dbReference type="InterPro" id="IPR017938">
    <property type="entry name" value="Riboflavin_synthase-like_b-brl"/>
</dbReference>
<keyword evidence="6 15" id="KW-0001">2Fe-2S</keyword>
<dbReference type="InterPro" id="IPR039261">
    <property type="entry name" value="FNR_nucleotide-bd"/>
</dbReference>
<feature type="binding site" evidence="15 16">
    <location>
        <begin position="53"/>
        <end position="56"/>
    </location>
    <ligand>
        <name>FAD</name>
        <dbReference type="ChEBI" id="CHEBI:57692"/>
    </ligand>
</feature>
<dbReference type="AlphaFoldDB" id="A0A2A5RNR4"/>
<dbReference type="OrthoDB" id="9778346at2"/>
<dbReference type="InterPro" id="IPR023455">
    <property type="entry name" value="Dihydroorotate_DHASE_ETsu"/>
</dbReference>
<dbReference type="GO" id="GO:0051537">
    <property type="term" value="F:2 iron, 2 sulfur cluster binding"/>
    <property type="evidence" value="ECO:0007669"/>
    <property type="project" value="UniProtKB-KW"/>
</dbReference>
<dbReference type="Pfam" id="PF10418">
    <property type="entry name" value="DHODB_Fe-S_bind"/>
    <property type="match status" value="1"/>
</dbReference>
<dbReference type="GO" id="GO:0050660">
    <property type="term" value="F:flavin adenine dinucleotide binding"/>
    <property type="evidence" value="ECO:0007669"/>
    <property type="project" value="InterPro"/>
</dbReference>
<feature type="domain" description="FAD-binding FR-type" evidence="18">
    <location>
        <begin position="3"/>
        <end position="104"/>
    </location>
</feature>
<evidence type="ECO:0000256" key="12">
    <source>
        <dbReference type="ARBA" id="ARBA00023014"/>
    </source>
</evidence>
<evidence type="ECO:0000256" key="14">
    <source>
        <dbReference type="ARBA" id="ARBA00082223"/>
    </source>
</evidence>
<dbReference type="FunFam" id="2.10.240.10:FF:000001">
    <property type="entry name" value="Dihydroorotate dehydrogenase B (NAD(+)), electron transfer subunit"/>
    <property type="match status" value="1"/>
</dbReference>
<feature type="binding site" evidence="15 17">
    <location>
        <position position="226"/>
    </location>
    <ligand>
        <name>[2Fe-2S] cluster</name>
        <dbReference type="ChEBI" id="CHEBI:190135"/>
    </ligand>
</feature>
<feature type="binding site" evidence="15 17">
    <location>
        <position position="231"/>
    </location>
    <ligand>
        <name>[2Fe-2S] cluster</name>
        <dbReference type="ChEBI" id="CHEBI:190135"/>
    </ligand>
</feature>
<evidence type="ECO:0000256" key="3">
    <source>
        <dbReference type="ARBA" id="ARBA00011669"/>
    </source>
</evidence>
<dbReference type="InterPro" id="IPR019480">
    <property type="entry name" value="Dihydroorotate_DH_Fe-S-bd"/>
</dbReference>
<dbReference type="GO" id="GO:0046872">
    <property type="term" value="F:metal ion binding"/>
    <property type="evidence" value="ECO:0007669"/>
    <property type="project" value="UniProtKB-KW"/>
</dbReference>
<keyword evidence="11 15" id="KW-0408">Iron</keyword>
<dbReference type="UniPathway" id="UPA00070">
    <property type="reaction ID" value="UER00945"/>
</dbReference>
<evidence type="ECO:0000256" key="6">
    <source>
        <dbReference type="ARBA" id="ARBA00022714"/>
    </source>
</evidence>
<keyword evidence="5 15" id="KW-0285">Flavoprotein</keyword>
<comment type="subunit">
    <text evidence="3 15">Heterotetramer of 2 PyrK and 2 PyrD type B subunits.</text>
</comment>
<evidence type="ECO:0000256" key="5">
    <source>
        <dbReference type="ARBA" id="ARBA00022630"/>
    </source>
</evidence>
<sequence>MPVLQEKMTIVKQMEVAENIFEMTLKGRMVDELNEAGQFLDLKAPKESMLLRRPISISSWDKEQQTLTLLYRAGDETTGTRALSELIGGQEVDVLGPLGHGFPIHEVKRHEKIVLVAGGIGVPPLYELAKQLSKKGCQIIVLLGFGSVKFKILEAEFTELKNVTVQVATDDGSYGRHGHVGMLMDGLEFEPDAVYTCGAAGMLKAVYNKYSHLKRLYISTESRMACGIGACYACVVHTKDDPEGISGHALKVCEDGPVFKGGELTL</sequence>
<evidence type="ECO:0000256" key="2">
    <source>
        <dbReference type="ARBA" id="ARBA00006422"/>
    </source>
</evidence>
<keyword evidence="10 15" id="KW-0249">Electron transport</keyword>
<keyword evidence="20" id="KW-1185">Reference proteome</keyword>
<comment type="cofactor">
    <cofactor evidence="17">
        <name>[2Fe-2S] cluster</name>
        <dbReference type="ChEBI" id="CHEBI:190135"/>
    </cofactor>
    <text evidence="17">Binds 1 [2Fe-2S] cluster per subunit.</text>
</comment>
<proteinExistence type="inferred from homology"/>
<comment type="pathway">
    <text evidence="1 15">Pyrimidine metabolism; UMP biosynthesis via de novo pathway; orotate from (S)-dihydroorotate (NAD(+) route): step 1/1.</text>
</comment>
<evidence type="ECO:0000259" key="18">
    <source>
        <dbReference type="PROSITE" id="PS51384"/>
    </source>
</evidence>
<evidence type="ECO:0000256" key="9">
    <source>
        <dbReference type="ARBA" id="ARBA00022975"/>
    </source>
</evidence>
<comment type="similarity">
    <text evidence="2 15">Belongs to the PyrK family.</text>
</comment>
<dbReference type="EMBL" id="JXJU01000002">
    <property type="protein sequence ID" value="PCS00991.1"/>
    <property type="molecule type" value="Genomic_DNA"/>
</dbReference>
<evidence type="ECO:0000256" key="8">
    <source>
        <dbReference type="ARBA" id="ARBA00022827"/>
    </source>
</evidence>
<feature type="binding site" evidence="15 16">
    <location>
        <begin position="70"/>
        <end position="72"/>
    </location>
    <ligand>
        <name>FAD</name>
        <dbReference type="ChEBI" id="CHEBI:57692"/>
    </ligand>
</feature>
<dbReference type="HAMAP" id="MF_01211">
    <property type="entry name" value="DHODB_Fe_S_bind"/>
    <property type="match status" value="1"/>
</dbReference>
<dbReference type="GO" id="GO:0044205">
    <property type="term" value="P:'de novo' UMP biosynthetic process"/>
    <property type="evidence" value="ECO:0007669"/>
    <property type="project" value="UniProtKB-UniRule"/>
</dbReference>
<dbReference type="PIRSF" id="PIRSF006816">
    <property type="entry name" value="Cyc3_hyd_g"/>
    <property type="match status" value="1"/>
</dbReference>
<dbReference type="PANTHER" id="PTHR43513:SF3">
    <property type="entry name" value="DIHYDROOROTATE DEHYDROGENASE B (NAD(+)), ELECTRON TRANSFER SUBUNIT-RELATED"/>
    <property type="match status" value="1"/>
</dbReference>
<dbReference type="Proteomes" id="UP000218181">
    <property type="component" value="Unassembled WGS sequence"/>
</dbReference>
<dbReference type="InterPro" id="IPR012165">
    <property type="entry name" value="Cyt_c3_hydrogenase_gsu"/>
</dbReference>
<dbReference type="CDD" id="cd06218">
    <property type="entry name" value="DHOD_e_trans"/>
    <property type="match status" value="1"/>
</dbReference>
<feature type="binding site" evidence="15 16">
    <location>
        <begin position="79"/>
        <end position="80"/>
    </location>
    <ligand>
        <name>FAD</name>
        <dbReference type="ChEBI" id="CHEBI:57692"/>
    </ligand>
</feature>
<comment type="cofactor">
    <cofactor evidence="15">
        <name>[2Fe-2S] cluster</name>
        <dbReference type="ChEBI" id="CHEBI:190135"/>
    </cofactor>
    <text evidence="15">Binds 1 [2Fe-2S] cluster per subunit.</text>
</comment>
<keyword evidence="7 15" id="KW-0479">Metal-binding</keyword>
<keyword evidence="8 15" id="KW-0274">FAD</keyword>
<evidence type="ECO:0000256" key="15">
    <source>
        <dbReference type="HAMAP-Rule" id="MF_01211"/>
    </source>
</evidence>
<comment type="function">
    <text evidence="15">Responsible for channeling the electrons from the oxidation of dihydroorotate from the FMN redox center in the PyrD type B subunit to the ultimate electron acceptor NAD(+).</text>
</comment>
<dbReference type="PANTHER" id="PTHR43513">
    <property type="entry name" value="DIHYDROOROTATE DEHYDROGENASE B (NAD(+)), ELECTRON TRANSFER SUBUNIT"/>
    <property type="match status" value="1"/>
</dbReference>
<evidence type="ECO:0000256" key="10">
    <source>
        <dbReference type="ARBA" id="ARBA00022982"/>
    </source>
</evidence>
<dbReference type="GO" id="GO:0016491">
    <property type="term" value="F:oxidoreductase activity"/>
    <property type="evidence" value="ECO:0007669"/>
    <property type="project" value="InterPro"/>
</dbReference>
<dbReference type="InterPro" id="IPR050353">
    <property type="entry name" value="PyrK_electron_transfer"/>
</dbReference>
<dbReference type="SUPFAM" id="SSF63380">
    <property type="entry name" value="Riboflavin synthase domain-like"/>
    <property type="match status" value="1"/>
</dbReference>
<dbReference type="Gene3D" id="2.40.30.10">
    <property type="entry name" value="Translation factors"/>
    <property type="match status" value="1"/>
</dbReference>
<protein>
    <recommendedName>
        <fullName evidence="13 15">Dihydroorotate dehydrogenase B (NAD(+)), electron transfer subunit</fullName>
    </recommendedName>
    <alternativeName>
        <fullName evidence="14 15">Dihydroorotate oxidase B, electron transfer subunit</fullName>
    </alternativeName>
</protein>
<evidence type="ECO:0000256" key="11">
    <source>
        <dbReference type="ARBA" id="ARBA00023004"/>
    </source>
</evidence>
<dbReference type="GO" id="GO:0009055">
    <property type="term" value="F:electron transfer activity"/>
    <property type="evidence" value="ECO:0007669"/>
    <property type="project" value="UniProtKB-UniRule"/>
</dbReference>
<keyword evidence="12 15" id="KW-0411">Iron-sulfur</keyword>